<comment type="caution">
    <text evidence="1">The sequence shown here is derived from an EMBL/GenBank/DDBJ whole genome shotgun (WGS) entry which is preliminary data.</text>
</comment>
<dbReference type="SUPFAM" id="SSF53756">
    <property type="entry name" value="UDP-Glycosyltransferase/glycogen phosphorylase"/>
    <property type="match status" value="1"/>
</dbReference>
<keyword evidence="2" id="KW-1185">Reference proteome</keyword>
<proteinExistence type="predicted"/>
<gene>
    <name evidence="1" type="ORF">ACFSM0_15685</name>
</gene>
<reference evidence="2" key="1">
    <citation type="journal article" date="2019" name="Int. J. Syst. Evol. Microbiol.">
        <title>The Global Catalogue of Microorganisms (GCM) 10K type strain sequencing project: providing services to taxonomists for standard genome sequencing and annotation.</title>
        <authorList>
            <consortium name="The Broad Institute Genomics Platform"/>
            <consortium name="The Broad Institute Genome Sequencing Center for Infectious Disease"/>
            <person name="Wu L."/>
            <person name="Ma J."/>
        </authorList>
    </citation>
    <scope>NUCLEOTIDE SEQUENCE [LARGE SCALE GENOMIC DNA]</scope>
    <source>
        <strain evidence="2">CCUG 55131</strain>
    </source>
</reference>
<name>A0ABW5AD25_9RHOB</name>
<dbReference type="EMBL" id="JBHUIX010000014">
    <property type="protein sequence ID" value="MFD2175535.1"/>
    <property type="molecule type" value="Genomic_DNA"/>
</dbReference>
<dbReference type="InterPro" id="IPR038577">
    <property type="entry name" value="GT10-like_C_sf"/>
</dbReference>
<dbReference type="RefSeq" id="WP_377392546.1">
    <property type="nucleotide sequence ID" value="NZ_JBHUIX010000014.1"/>
</dbReference>
<evidence type="ECO:0000313" key="2">
    <source>
        <dbReference type="Proteomes" id="UP001597413"/>
    </source>
</evidence>
<dbReference type="Proteomes" id="UP001597413">
    <property type="component" value="Unassembled WGS sequence"/>
</dbReference>
<sequence>MLKVHPFGKYSHRQPLAYAPIRALCADAITVTDRLEDADLVVVAHPKDLDSHGAELKRRLGESQPLALLSEEPFWDSVWAADPFTRAQTLETAAGPLPFTVLNHATSRLYDFAEIPYFLLTDARFFIRYATWFGRNLALSAQDWAARWEAAERDIAFVAEYRNEARFDVNRGGGEILGLGSWRTRLALACTGGRVLRMGAGWNDLPRRQSLPDWHLEKFLDLDGRCRLLSAIENTHQRAYVSEKIFDSFALGAVPIYVADAAHRVHDLVPGGMVNLWGKTPEDGAAALYAFRPDRAFWESYQATQAQMARLFGTPAALLREHRRLAAALAEELTAAREAAP</sequence>
<organism evidence="1 2">
    <name type="scientific">Rhodobacter lacus</name>
    <dbReference type="NCBI Taxonomy" id="1641972"/>
    <lineage>
        <taxon>Bacteria</taxon>
        <taxon>Pseudomonadati</taxon>
        <taxon>Pseudomonadota</taxon>
        <taxon>Alphaproteobacteria</taxon>
        <taxon>Rhodobacterales</taxon>
        <taxon>Rhodobacter group</taxon>
        <taxon>Rhodobacter</taxon>
    </lineage>
</organism>
<evidence type="ECO:0000313" key="1">
    <source>
        <dbReference type="EMBL" id="MFD2175535.1"/>
    </source>
</evidence>
<dbReference type="Gene3D" id="3.40.50.11660">
    <property type="entry name" value="Glycosyl transferase family 10, C-terminal domain"/>
    <property type="match status" value="1"/>
</dbReference>
<protein>
    <submittedName>
        <fullName evidence="1">Uncharacterized protein</fullName>
    </submittedName>
</protein>
<accession>A0ABW5AD25</accession>